<feature type="signal peptide" evidence="1">
    <location>
        <begin position="1"/>
        <end position="19"/>
    </location>
</feature>
<protein>
    <submittedName>
        <fullName evidence="2">Uncharacterized protein</fullName>
    </submittedName>
</protein>
<organism evidence="2 3">
    <name type="scientific">Cucurbitaria berberidis CBS 394.84</name>
    <dbReference type="NCBI Taxonomy" id="1168544"/>
    <lineage>
        <taxon>Eukaryota</taxon>
        <taxon>Fungi</taxon>
        <taxon>Dikarya</taxon>
        <taxon>Ascomycota</taxon>
        <taxon>Pezizomycotina</taxon>
        <taxon>Dothideomycetes</taxon>
        <taxon>Pleosporomycetidae</taxon>
        <taxon>Pleosporales</taxon>
        <taxon>Pleosporineae</taxon>
        <taxon>Cucurbitariaceae</taxon>
        <taxon>Cucurbitaria</taxon>
    </lineage>
</organism>
<dbReference type="GeneID" id="63843800"/>
<keyword evidence="1" id="KW-0732">Signal</keyword>
<evidence type="ECO:0000256" key="1">
    <source>
        <dbReference type="SAM" id="SignalP"/>
    </source>
</evidence>
<name>A0A9P4GGA2_9PLEO</name>
<evidence type="ECO:0000313" key="2">
    <source>
        <dbReference type="EMBL" id="KAF1845538.1"/>
    </source>
</evidence>
<evidence type="ECO:0000313" key="3">
    <source>
        <dbReference type="Proteomes" id="UP000800039"/>
    </source>
</evidence>
<feature type="chain" id="PRO_5040490261" evidence="1">
    <location>
        <begin position="20"/>
        <end position="129"/>
    </location>
</feature>
<accession>A0A9P4GGA2</accession>
<dbReference type="Proteomes" id="UP000800039">
    <property type="component" value="Unassembled WGS sequence"/>
</dbReference>
<proteinExistence type="predicted"/>
<reference evidence="2" key="1">
    <citation type="submission" date="2020-01" db="EMBL/GenBank/DDBJ databases">
        <authorList>
            <consortium name="DOE Joint Genome Institute"/>
            <person name="Haridas S."/>
            <person name="Albert R."/>
            <person name="Binder M."/>
            <person name="Bloem J."/>
            <person name="Labutti K."/>
            <person name="Salamov A."/>
            <person name="Andreopoulos B."/>
            <person name="Baker S.E."/>
            <person name="Barry K."/>
            <person name="Bills G."/>
            <person name="Bluhm B.H."/>
            <person name="Cannon C."/>
            <person name="Castanera R."/>
            <person name="Culley D.E."/>
            <person name="Daum C."/>
            <person name="Ezra D."/>
            <person name="Gonzalez J.B."/>
            <person name="Henrissat B."/>
            <person name="Kuo A."/>
            <person name="Liang C."/>
            <person name="Lipzen A."/>
            <person name="Lutzoni F."/>
            <person name="Magnuson J."/>
            <person name="Mondo S."/>
            <person name="Nolan M."/>
            <person name="Ohm R."/>
            <person name="Pangilinan J."/>
            <person name="Park H.-J."/>
            <person name="Ramirez L."/>
            <person name="Alfaro M."/>
            <person name="Sun H."/>
            <person name="Tritt A."/>
            <person name="Yoshinaga Y."/>
            <person name="Zwiers L.-H."/>
            <person name="Turgeon B.G."/>
            <person name="Goodwin S.B."/>
            <person name="Spatafora J.W."/>
            <person name="Crous P.W."/>
            <person name="Grigoriev I.V."/>
        </authorList>
    </citation>
    <scope>NUCLEOTIDE SEQUENCE</scope>
    <source>
        <strain evidence="2">CBS 394.84</strain>
    </source>
</reference>
<dbReference type="AlphaFoldDB" id="A0A9P4GGA2"/>
<dbReference type="EMBL" id="ML976616">
    <property type="protein sequence ID" value="KAF1845538.1"/>
    <property type="molecule type" value="Genomic_DNA"/>
</dbReference>
<gene>
    <name evidence="2" type="ORF">K460DRAFT_110556</name>
</gene>
<dbReference type="RefSeq" id="XP_040788101.1">
    <property type="nucleotide sequence ID" value="XM_040926549.1"/>
</dbReference>
<keyword evidence="3" id="KW-1185">Reference proteome</keyword>
<comment type="caution">
    <text evidence="2">The sequence shown here is derived from an EMBL/GenBank/DDBJ whole genome shotgun (WGS) entry which is preliminary data.</text>
</comment>
<sequence length="129" mass="13949">MKGWLLLMFLCMSMVLVFAAPLLLFSFEARKCNSPHMVEGEQKRLRELKCSHFTVDSSYLVRHLLSRQREAGTTYYSPPTSPPPLAVNPSIPGFPANFSVPGSSGGSVITSTSKLGTKTGVIVGPACCL</sequence>